<evidence type="ECO:0000256" key="9">
    <source>
        <dbReference type="RuleBase" id="RU361188"/>
    </source>
</evidence>
<dbReference type="RefSeq" id="XP_060288366.1">
    <property type="nucleotide sequence ID" value="XM_060429429.1"/>
</dbReference>
<name>A0AAJ0FRC1_9PEZI</name>
<sequence length="483" mass="51816">MLLQALIGFASQVVSASASIVPRQSSARAFCSSSDGRYKLSEFDAPVAGIGDPGGMSTWNLTIDDTPSGHKQQITGFGAAVTDATVTVFNQLSTDKKEQLLRELMTADGVNFSLMRHTIASSDLSGDPAYTYDDNGGNADPSLSWFNLGDRGTAMAAMLKAMKDLNPDMTVVGSPWAPPAWMQLDRKLTGTTEQNNLDHQYADQYAQYFVKYIQAYRDAGVPIDAITIQNEPLNSNAGFPTMYVYADEAGQLIRDKVGPALRAAGLDTTVWAYDHNTDVPSYPQTVLNTAPDYVDAVAWHCYANPLDWSVLTDFHASNPTVAQYMTECWTSSTSTPWNQASSFTMGPLQNWASGSIAWTLGTDTADGPRLSGSGPCPTCRGLVTVDGAGGGYEMQVDYYVLGQFSRFMARGGTVLAGTGSYTYGDGTGLESVASENPDGTRTVVVENKFGNDVYVRLGTKSGETWAGRVYANSVVTWVLPAVG</sequence>
<evidence type="ECO:0000256" key="1">
    <source>
        <dbReference type="ARBA" id="ARBA00004613"/>
    </source>
</evidence>
<dbReference type="Pfam" id="PF17189">
    <property type="entry name" value="Glyco_hydro_30C"/>
    <property type="match status" value="1"/>
</dbReference>
<evidence type="ECO:0000256" key="6">
    <source>
        <dbReference type="ARBA" id="ARBA00023295"/>
    </source>
</evidence>
<evidence type="ECO:0000256" key="7">
    <source>
        <dbReference type="ARBA" id="ARBA00036633"/>
    </source>
</evidence>
<dbReference type="GO" id="GO:0016020">
    <property type="term" value="C:membrane"/>
    <property type="evidence" value="ECO:0007669"/>
    <property type="project" value="GOC"/>
</dbReference>
<dbReference type="AlphaFoldDB" id="A0AAJ0FRC1"/>
<dbReference type="InterPro" id="IPR013780">
    <property type="entry name" value="Glyco_hydro_b"/>
</dbReference>
<protein>
    <recommendedName>
        <fullName evidence="8">glucan endo-1,6-beta-glucosidase</fullName>
        <ecNumber evidence="8">3.2.1.75</ecNumber>
    </recommendedName>
</protein>
<comment type="catalytic activity">
    <reaction evidence="7">
        <text>Random hydrolysis of (1-&gt;6)-linkages in (1-&gt;6)-beta-D-glucans.</text>
        <dbReference type="EC" id="3.2.1.75"/>
    </reaction>
</comment>
<dbReference type="EC" id="3.2.1.75" evidence="8"/>
<dbReference type="Proteomes" id="UP001244011">
    <property type="component" value="Unassembled WGS sequence"/>
</dbReference>
<proteinExistence type="inferred from homology"/>
<dbReference type="GO" id="GO:0005576">
    <property type="term" value="C:extracellular region"/>
    <property type="evidence" value="ECO:0007669"/>
    <property type="project" value="UniProtKB-SubCell"/>
</dbReference>
<keyword evidence="4 10" id="KW-0732">Signal</keyword>
<dbReference type="InterPro" id="IPR033453">
    <property type="entry name" value="Glyco_hydro_30_TIM-barrel"/>
</dbReference>
<keyword evidence="5 9" id="KW-0378">Hydrolase</keyword>
<dbReference type="GeneID" id="85312616"/>
<evidence type="ECO:0000256" key="4">
    <source>
        <dbReference type="ARBA" id="ARBA00022729"/>
    </source>
</evidence>
<dbReference type="InterPro" id="IPR017853">
    <property type="entry name" value="GH"/>
</dbReference>
<feature type="domain" description="Glycosyl hydrolase family 30 TIM-barrel" evidence="11">
    <location>
        <begin position="74"/>
        <end position="408"/>
    </location>
</feature>
<feature type="domain" description="Glycosyl hydrolase family 30 beta sandwich" evidence="12">
    <location>
        <begin position="427"/>
        <end position="477"/>
    </location>
</feature>
<keyword evidence="6 9" id="KW-0326">Glycosidase</keyword>
<dbReference type="GO" id="GO:0046557">
    <property type="term" value="F:glucan endo-1,6-beta-glucosidase activity"/>
    <property type="evidence" value="ECO:0007669"/>
    <property type="project" value="UniProtKB-EC"/>
</dbReference>
<dbReference type="GO" id="GO:0006680">
    <property type="term" value="P:glucosylceramide catabolic process"/>
    <property type="evidence" value="ECO:0007669"/>
    <property type="project" value="TreeGrafter"/>
</dbReference>
<feature type="chain" id="PRO_5042543512" description="glucan endo-1,6-beta-glucosidase" evidence="10">
    <location>
        <begin position="19"/>
        <end position="483"/>
    </location>
</feature>
<dbReference type="PANTHER" id="PTHR11069">
    <property type="entry name" value="GLUCOSYLCERAMIDASE"/>
    <property type="match status" value="1"/>
</dbReference>
<dbReference type="PRINTS" id="PR00843">
    <property type="entry name" value="GLHYDRLASE30"/>
</dbReference>
<evidence type="ECO:0000259" key="11">
    <source>
        <dbReference type="Pfam" id="PF02055"/>
    </source>
</evidence>
<dbReference type="PANTHER" id="PTHR11069:SF23">
    <property type="entry name" value="LYSOSOMAL ACID GLUCOSYLCERAMIDASE"/>
    <property type="match status" value="1"/>
</dbReference>
<dbReference type="InterPro" id="IPR033452">
    <property type="entry name" value="GH30_C"/>
</dbReference>
<organism evidence="13 14">
    <name type="scientific">Phialemonium atrogriseum</name>
    <dbReference type="NCBI Taxonomy" id="1093897"/>
    <lineage>
        <taxon>Eukaryota</taxon>
        <taxon>Fungi</taxon>
        <taxon>Dikarya</taxon>
        <taxon>Ascomycota</taxon>
        <taxon>Pezizomycotina</taxon>
        <taxon>Sordariomycetes</taxon>
        <taxon>Sordariomycetidae</taxon>
        <taxon>Cephalothecales</taxon>
        <taxon>Cephalothecaceae</taxon>
        <taxon>Phialemonium</taxon>
    </lineage>
</organism>
<reference evidence="13" key="1">
    <citation type="submission" date="2023-06" db="EMBL/GenBank/DDBJ databases">
        <title>Genome-scale phylogeny and comparative genomics of the fungal order Sordariales.</title>
        <authorList>
            <consortium name="Lawrence Berkeley National Laboratory"/>
            <person name="Hensen N."/>
            <person name="Bonometti L."/>
            <person name="Westerberg I."/>
            <person name="Brannstrom I.O."/>
            <person name="Guillou S."/>
            <person name="Cros-Aarteil S."/>
            <person name="Calhoun S."/>
            <person name="Haridas S."/>
            <person name="Kuo A."/>
            <person name="Mondo S."/>
            <person name="Pangilinan J."/>
            <person name="Riley R."/>
            <person name="Labutti K."/>
            <person name="Andreopoulos B."/>
            <person name="Lipzen A."/>
            <person name="Chen C."/>
            <person name="Yanf M."/>
            <person name="Daum C."/>
            <person name="Ng V."/>
            <person name="Clum A."/>
            <person name="Steindorff A."/>
            <person name="Ohm R."/>
            <person name="Martin F."/>
            <person name="Silar P."/>
            <person name="Natvig D."/>
            <person name="Lalanne C."/>
            <person name="Gautier V."/>
            <person name="Ament-Velasquez S.L."/>
            <person name="Kruys A."/>
            <person name="Hutchinson M.I."/>
            <person name="Powell A.J."/>
            <person name="Barry K."/>
            <person name="Miller A.N."/>
            <person name="Grigoriev I.V."/>
            <person name="Debuchy R."/>
            <person name="Gladieux P."/>
            <person name="Thoren M.H."/>
            <person name="Johannesson H."/>
        </authorList>
    </citation>
    <scope>NUCLEOTIDE SEQUENCE</scope>
    <source>
        <strain evidence="13">8032-3</strain>
    </source>
</reference>
<dbReference type="FunFam" id="3.20.20.80:FF:000128">
    <property type="entry name" value="Endo-1,6-beta-D-glucanase neg1"/>
    <property type="match status" value="1"/>
</dbReference>
<dbReference type="InterPro" id="IPR001139">
    <property type="entry name" value="Glyco_hydro_30"/>
</dbReference>
<evidence type="ECO:0000313" key="13">
    <source>
        <dbReference type="EMBL" id="KAK1772153.1"/>
    </source>
</evidence>
<evidence type="ECO:0000259" key="12">
    <source>
        <dbReference type="Pfam" id="PF17189"/>
    </source>
</evidence>
<dbReference type="EMBL" id="MU838997">
    <property type="protein sequence ID" value="KAK1772153.1"/>
    <property type="molecule type" value="Genomic_DNA"/>
</dbReference>
<evidence type="ECO:0000256" key="10">
    <source>
        <dbReference type="SAM" id="SignalP"/>
    </source>
</evidence>
<gene>
    <name evidence="13" type="ORF">QBC33DRAFT_553610</name>
</gene>
<comment type="similarity">
    <text evidence="2 9">Belongs to the glycosyl hydrolase 30 family.</text>
</comment>
<dbReference type="GO" id="GO:0004348">
    <property type="term" value="F:glucosylceramidase activity"/>
    <property type="evidence" value="ECO:0007669"/>
    <property type="project" value="InterPro"/>
</dbReference>
<evidence type="ECO:0000313" key="14">
    <source>
        <dbReference type="Proteomes" id="UP001244011"/>
    </source>
</evidence>
<keyword evidence="3" id="KW-0964">Secreted</keyword>
<dbReference type="Gene3D" id="2.60.40.1180">
    <property type="entry name" value="Golgi alpha-mannosidase II"/>
    <property type="match status" value="1"/>
</dbReference>
<accession>A0AAJ0FRC1</accession>
<evidence type="ECO:0000256" key="8">
    <source>
        <dbReference type="ARBA" id="ARBA00038935"/>
    </source>
</evidence>
<dbReference type="Gene3D" id="3.20.20.80">
    <property type="entry name" value="Glycosidases"/>
    <property type="match status" value="1"/>
</dbReference>
<comment type="subcellular location">
    <subcellularLocation>
        <location evidence="1">Secreted</location>
    </subcellularLocation>
</comment>
<feature type="signal peptide" evidence="10">
    <location>
        <begin position="1"/>
        <end position="18"/>
    </location>
</feature>
<keyword evidence="14" id="KW-1185">Reference proteome</keyword>
<evidence type="ECO:0000256" key="3">
    <source>
        <dbReference type="ARBA" id="ARBA00022525"/>
    </source>
</evidence>
<comment type="caution">
    <text evidence="13">The sequence shown here is derived from an EMBL/GenBank/DDBJ whole genome shotgun (WGS) entry which is preliminary data.</text>
</comment>
<dbReference type="SUPFAM" id="SSF51445">
    <property type="entry name" value="(Trans)glycosidases"/>
    <property type="match status" value="1"/>
</dbReference>
<dbReference type="Pfam" id="PF02055">
    <property type="entry name" value="Glyco_hydro_30"/>
    <property type="match status" value="1"/>
</dbReference>
<evidence type="ECO:0000256" key="2">
    <source>
        <dbReference type="ARBA" id="ARBA00005382"/>
    </source>
</evidence>
<evidence type="ECO:0000256" key="5">
    <source>
        <dbReference type="ARBA" id="ARBA00022801"/>
    </source>
</evidence>